<keyword evidence="11" id="KW-1185">Reference proteome</keyword>
<dbReference type="HAMAP" id="MF_01471">
    <property type="entry name" value="Cas2"/>
    <property type="match status" value="1"/>
</dbReference>
<dbReference type="GO" id="GO:0046872">
    <property type="term" value="F:metal ion binding"/>
    <property type="evidence" value="ECO:0007669"/>
    <property type="project" value="UniProtKB-UniRule"/>
</dbReference>
<sequence length="93" mass="11052">MYIILIYDISTEGSGARISRNVFKICKKYLTHVQKSVFEGELTQSKLKKLQIELSEFIRDDMDSVVVFNSTQRRWLKKDFWGMNEEEKTSTFF</sequence>
<keyword evidence="8 9" id="KW-0051">Antiviral defense</keyword>
<comment type="function">
    <text evidence="9">CRISPR (clustered regularly interspaced short palindromic repeat), is an adaptive immune system that provides protection against mobile genetic elements (viruses, transposable elements and conjugative plasmids). CRISPR clusters contain sequences complementary to antecedent mobile elements and target invading nucleic acids. CRISPR clusters are transcribed and processed into CRISPR RNA (crRNA). Functions as a ssRNA-specific endoribonuclease. Involved in the integration of spacer DNA into the CRISPR cassette.</text>
</comment>
<evidence type="ECO:0000256" key="5">
    <source>
        <dbReference type="ARBA" id="ARBA00022759"/>
    </source>
</evidence>
<comment type="cofactor">
    <cofactor evidence="1 9">
        <name>Mg(2+)</name>
        <dbReference type="ChEBI" id="CHEBI:18420"/>
    </cofactor>
</comment>
<dbReference type="eggNOG" id="COG1343">
    <property type="taxonomic scope" value="Bacteria"/>
</dbReference>
<dbReference type="GO" id="GO:0051607">
    <property type="term" value="P:defense response to virus"/>
    <property type="evidence" value="ECO:0007669"/>
    <property type="project" value="UniProtKB-UniRule"/>
</dbReference>
<evidence type="ECO:0000256" key="4">
    <source>
        <dbReference type="ARBA" id="ARBA00022723"/>
    </source>
</evidence>
<dbReference type="InterPro" id="IPR021127">
    <property type="entry name" value="CRISPR_associated_Cas2"/>
</dbReference>
<evidence type="ECO:0000256" key="7">
    <source>
        <dbReference type="ARBA" id="ARBA00022842"/>
    </source>
</evidence>
<comment type="caution">
    <text evidence="10">The sequence shown here is derived from an EMBL/GenBank/DDBJ whole genome shotgun (WGS) entry which is preliminary data.</text>
</comment>
<dbReference type="EC" id="3.1.-.-" evidence="9"/>
<organism evidence="10 11">
    <name type="scientific">Enterococcus saccharolyticus subsp. saccharolyticus ATCC 43076</name>
    <dbReference type="NCBI Taxonomy" id="1139996"/>
    <lineage>
        <taxon>Bacteria</taxon>
        <taxon>Bacillati</taxon>
        <taxon>Bacillota</taxon>
        <taxon>Bacilli</taxon>
        <taxon>Lactobacillales</taxon>
        <taxon>Enterococcaceae</taxon>
        <taxon>Enterococcus</taxon>
    </lineage>
</organism>
<dbReference type="GO" id="GO:0043571">
    <property type="term" value="P:maintenance of CRISPR repeat elements"/>
    <property type="evidence" value="ECO:0007669"/>
    <property type="project" value="UniProtKB-UniRule"/>
</dbReference>
<evidence type="ECO:0000256" key="2">
    <source>
        <dbReference type="ARBA" id="ARBA00009959"/>
    </source>
</evidence>
<evidence type="ECO:0000256" key="6">
    <source>
        <dbReference type="ARBA" id="ARBA00022801"/>
    </source>
</evidence>
<keyword evidence="5 9" id="KW-0255">Endonuclease</keyword>
<evidence type="ECO:0000256" key="1">
    <source>
        <dbReference type="ARBA" id="ARBA00001946"/>
    </source>
</evidence>
<protein>
    <recommendedName>
        <fullName evidence="9">CRISPR-associated endoribonuclease Cas2</fullName>
        <ecNumber evidence="9">3.1.-.-</ecNumber>
    </recommendedName>
</protein>
<name>S0NYD1_9ENTE</name>
<evidence type="ECO:0000313" key="10">
    <source>
        <dbReference type="EMBL" id="EOT28169.1"/>
    </source>
</evidence>
<evidence type="ECO:0000256" key="3">
    <source>
        <dbReference type="ARBA" id="ARBA00022722"/>
    </source>
</evidence>
<dbReference type="HOGENOM" id="CLU_161124_0_1_9"/>
<dbReference type="GO" id="GO:0004521">
    <property type="term" value="F:RNA endonuclease activity"/>
    <property type="evidence" value="ECO:0007669"/>
    <property type="project" value="InterPro"/>
</dbReference>
<accession>S0NYD1</accession>
<dbReference type="AlphaFoldDB" id="S0NYD1"/>
<dbReference type="PANTHER" id="PTHR34405">
    <property type="entry name" value="CRISPR-ASSOCIATED ENDORIBONUCLEASE CAS2"/>
    <property type="match status" value="1"/>
</dbReference>
<dbReference type="InterPro" id="IPR019199">
    <property type="entry name" value="Virulence_VapD/CRISPR_Cas2"/>
</dbReference>
<keyword evidence="7 9" id="KW-0460">Magnesium</keyword>
<dbReference type="SUPFAM" id="SSF143430">
    <property type="entry name" value="TTP0101/SSO1404-like"/>
    <property type="match status" value="1"/>
</dbReference>
<dbReference type="PATRIC" id="fig|1139996.3.peg.1668"/>
<dbReference type="Proteomes" id="UP000014136">
    <property type="component" value="Unassembled WGS sequence"/>
</dbReference>
<reference evidence="10 11" key="1">
    <citation type="submission" date="2013-03" db="EMBL/GenBank/DDBJ databases">
        <title>The Genome Sequence of Enterococcus saccharolyticus ATCC_43076 (Illumina only assembly).</title>
        <authorList>
            <consortium name="The Broad Institute Genomics Platform"/>
            <consortium name="The Broad Institute Genome Sequencing Center for Infectious Disease"/>
            <person name="Earl A."/>
            <person name="Russ C."/>
            <person name="Gilmore M."/>
            <person name="Surin D."/>
            <person name="Walker B."/>
            <person name="Young S."/>
            <person name="Zeng Q."/>
            <person name="Gargeya S."/>
            <person name="Fitzgerald M."/>
            <person name="Haas B."/>
            <person name="Abouelleil A."/>
            <person name="Allen A.W."/>
            <person name="Alvarado L."/>
            <person name="Arachchi H.M."/>
            <person name="Berlin A.M."/>
            <person name="Chapman S.B."/>
            <person name="Gainer-Dewar J."/>
            <person name="Goldberg J."/>
            <person name="Griggs A."/>
            <person name="Gujja S."/>
            <person name="Hansen M."/>
            <person name="Howarth C."/>
            <person name="Imamovic A."/>
            <person name="Ireland A."/>
            <person name="Larimer J."/>
            <person name="McCowan C."/>
            <person name="Murphy C."/>
            <person name="Pearson M."/>
            <person name="Poon T.W."/>
            <person name="Priest M."/>
            <person name="Roberts A."/>
            <person name="Saif S."/>
            <person name="Shea T."/>
            <person name="Sisk P."/>
            <person name="Sykes S."/>
            <person name="Wortman J."/>
            <person name="Nusbaum C."/>
            <person name="Birren B."/>
        </authorList>
    </citation>
    <scope>NUCLEOTIDE SEQUENCE [LARGE SCALE GENOMIC DNA]</scope>
    <source>
        <strain evidence="10 11">ATCC 43076</strain>
    </source>
</reference>
<keyword evidence="6 9" id="KW-0378">Hydrolase</keyword>
<dbReference type="PANTHER" id="PTHR34405:SF1">
    <property type="entry name" value="CRISPR-ASSOCIATED ENDORIBONUCLEASE CAS2"/>
    <property type="match status" value="1"/>
</dbReference>
<gene>
    <name evidence="9" type="primary">cas2</name>
    <name evidence="10" type="ORF">OMQ_01681</name>
</gene>
<feature type="binding site" evidence="9">
    <location>
        <position position="8"/>
    </location>
    <ligand>
        <name>Mg(2+)</name>
        <dbReference type="ChEBI" id="CHEBI:18420"/>
        <note>catalytic</note>
    </ligand>
</feature>
<keyword evidence="4 9" id="KW-0479">Metal-binding</keyword>
<keyword evidence="3 9" id="KW-0540">Nuclease</keyword>
<comment type="subunit">
    <text evidence="9">Homodimer, forms a heterotetramer with a Cas1 homodimer.</text>
</comment>
<evidence type="ECO:0000256" key="8">
    <source>
        <dbReference type="ARBA" id="ARBA00023118"/>
    </source>
</evidence>
<dbReference type="OrthoDB" id="279819at2"/>
<dbReference type="GO" id="GO:0016787">
    <property type="term" value="F:hydrolase activity"/>
    <property type="evidence" value="ECO:0007669"/>
    <property type="project" value="UniProtKB-KW"/>
</dbReference>
<dbReference type="CDD" id="cd09725">
    <property type="entry name" value="Cas2_I_II_III"/>
    <property type="match status" value="1"/>
</dbReference>
<evidence type="ECO:0000313" key="11">
    <source>
        <dbReference type="Proteomes" id="UP000014136"/>
    </source>
</evidence>
<dbReference type="RefSeq" id="WP_016175470.1">
    <property type="nucleotide sequence ID" value="NZ_KE136389.1"/>
</dbReference>
<dbReference type="Pfam" id="PF09827">
    <property type="entry name" value="CRISPR_Cas2"/>
    <property type="match status" value="1"/>
</dbReference>
<comment type="similarity">
    <text evidence="2 9">Belongs to the CRISPR-associated endoribonuclease Cas2 protein family.</text>
</comment>
<dbReference type="NCBIfam" id="TIGR01573">
    <property type="entry name" value="cas2"/>
    <property type="match status" value="1"/>
</dbReference>
<dbReference type="Gene3D" id="3.30.70.240">
    <property type="match status" value="1"/>
</dbReference>
<proteinExistence type="inferred from homology"/>
<evidence type="ECO:0000256" key="9">
    <source>
        <dbReference type="HAMAP-Rule" id="MF_01471"/>
    </source>
</evidence>
<dbReference type="EMBL" id="AHYT01000008">
    <property type="protein sequence ID" value="EOT28169.1"/>
    <property type="molecule type" value="Genomic_DNA"/>
</dbReference>